<dbReference type="NCBIfam" id="TIGR01016">
    <property type="entry name" value="sucCoAbeta"/>
    <property type="match status" value="1"/>
</dbReference>
<dbReference type="AlphaFoldDB" id="E6WZX1"/>
<name>E6WZX1_NITSE</name>
<dbReference type="GO" id="GO:0005829">
    <property type="term" value="C:cytosol"/>
    <property type="evidence" value="ECO:0007669"/>
    <property type="project" value="TreeGrafter"/>
</dbReference>
<dbReference type="NCBIfam" id="NF001913">
    <property type="entry name" value="PRK00696.1"/>
    <property type="match status" value="1"/>
</dbReference>
<dbReference type="InterPro" id="IPR011761">
    <property type="entry name" value="ATP-grasp"/>
</dbReference>
<organism evidence="10 11">
    <name type="scientific">Nitratifractor salsuginis (strain DSM 16511 / JCM 12458 / E9I37-1)</name>
    <dbReference type="NCBI Taxonomy" id="749222"/>
    <lineage>
        <taxon>Bacteria</taxon>
        <taxon>Pseudomonadati</taxon>
        <taxon>Campylobacterota</taxon>
        <taxon>Epsilonproteobacteria</taxon>
        <taxon>Campylobacterales</taxon>
        <taxon>Sulfurovaceae</taxon>
        <taxon>Nitratifractor</taxon>
    </lineage>
</organism>
<dbReference type="eggNOG" id="COG0045">
    <property type="taxonomic scope" value="Bacteria"/>
</dbReference>
<evidence type="ECO:0000256" key="5">
    <source>
        <dbReference type="ARBA" id="ARBA00022741"/>
    </source>
</evidence>
<evidence type="ECO:0000313" key="10">
    <source>
        <dbReference type="EMBL" id="ADV45629.1"/>
    </source>
</evidence>
<comment type="subunit">
    <text evidence="7">Heterotetramer of two alpha and two beta subunits.</text>
</comment>
<protein>
    <recommendedName>
        <fullName evidence="7">Succinate--CoA ligase [ADP-forming] subunit beta</fullName>
        <ecNumber evidence="7">6.2.1.5</ecNumber>
    </recommendedName>
    <alternativeName>
        <fullName evidence="7">Succinyl-CoA synthetase subunit beta</fullName>
        <shortName evidence="7">SCS-beta</shortName>
    </alternativeName>
</protein>
<dbReference type="InterPro" id="IPR005809">
    <property type="entry name" value="Succ_CoA_ligase-like_bsu"/>
</dbReference>
<feature type="binding site" evidence="7">
    <location>
        <position position="99"/>
    </location>
    <ligand>
        <name>ATP</name>
        <dbReference type="ChEBI" id="CHEBI:30616"/>
    </ligand>
</feature>
<comment type="pathway">
    <text evidence="7">Carbohydrate metabolism; tricarboxylic acid cycle; succinate from succinyl-CoA (ligase route): step 1/1.</text>
</comment>
<comment type="cofactor">
    <cofactor evidence="7">
        <name>Mg(2+)</name>
        <dbReference type="ChEBI" id="CHEBI:18420"/>
    </cofactor>
    <text evidence="7">Binds 1 Mg(2+) ion per subunit.</text>
</comment>
<gene>
    <name evidence="7" type="primary">sucC</name>
    <name evidence="10" type="ordered locus">Nitsa_0359</name>
</gene>
<feature type="binding site" evidence="7">
    <location>
        <position position="46"/>
    </location>
    <ligand>
        <name>ATP</name>
        <dbReference type="ChEBI" id="CHEBI:30616"/>
    </ligand>
</feature>
<dbReference type="Gene3D" id="3.30.1490.20">
    <property type="entry name" value="ATP-grasp fold, A domain"/>
    <property type="match status" value="1"/>
</dbReference>
<feature type="binding site" evidence="7">
    <location>
        <position position="102"/>
    </location>
    <ligand>
        <name>ATP</name>
        <dbReference type="ChEBI" id="CHEBI:30616"/>
    </ligand>
</feature>
<dbReference type="STRING" id="749222.Nitsa_0359"/>
<dbReference type="Gene3D" id="3.30.470.20">
    <property type="entry name" value="ATP-grasp fold, B domain"/>
    <property type="match status" value="1"/>
</dbReference>
<dbReference type="FunFam" id="3.30.1490.20:FF:000002">
    <property type="entry name" value="Succinate--CoA ligase [ADP-forming] subunit beta"/>
    <property type="match status" value="1"/>
</dbReference>
<comment type="catalytic activity">
    <reaction evidence="7">
        <text>succinate + ATP + CoA = succinyl-CoA + ADP + phosphate</text>
        <dbReference type="Rhea" id="RHEA:17661"/>
        <dbReference type="ChEBI" id="CHEBI:30031"/>
        <dbReference type="ChEBI" id="CHEBI:30616"/>
        <dbReference type="ChEBI" id="CHEBI:43474"/>
        <dbReference type="ChEBI" id="CHEBI:57287"/>
        <dbReference type="ChEBI" id="CHEBI:57292"/>
        <dbReference type="ChEBI" id="CHEBI:456216"/>
        <dbReference type="EC" id="6.2.1.5"/>
    </reaction>
</comment>
<feature type="domain" description="ATP-grasp" evidence="9">
    <location>
        <begin position="9"/>
        <end position="244"/>
    </location>
</feature>
<reference evidence="10 11" key="1">
    <citation type="journal article" date="2011" name="Stand. Genomic Sci.">
        <title>Complete genome sequence of Nitratifractor salsuginis type strain (E9I37-1).</title>
        <authorList>
            <person name="Anderson I."/>
            <person name="Sikorski J."/>
            <person name="Zeytun A."/>
            <person name="Nolan M."/>
            <person name="Lapidus A."/>
            <person name="Lucas S."/>
            <person name="Hammon N."/>
            <person name="Deshpande S."/>
            <person name="Cheng J.F."/>
            <person name="Tapia R."/>
            <person name="Han C."/>
            <person name="Goodwin L."/>
            <person name="Pitluck S."/>
            <person name="Liolios K."/>
            <person name="Pagani I."/>
            <person name="Ivanova N."/>
            <person name="Huntemann M."/>
            <person name="Mavromatis K."/>
            <person name="Ovchinikova G."/>
            <person name="Pati A."/>
            <person name="Chen A."/>
            <person name="Palaniappan K."/>
            <person name="Land M."/>
            <person name="Hauser L."/>
            <person name="Brambilla E.M."/>
            <person name="Ngatchou-Djao O.D."/>
            <person name="Rohde M."/>
            <person name="Tindall B.J."/>
            <person name="Goker M."/>
            <person name="Detter J.C."/>
            <person name="Woyke T."/>
            <person name="Bristow J."/>
            <person name="Eisen J.A."/>
            <person name="Markowitz V."/>
            <person name="Hugenholtz P."/>
            <person name="Klenk H.P."/>
            <person name="Kyrpides N.C."/>
        </authorList>
    </citation>
    <scope>NUCLEOTIDE SEQUENCE [LARGE SCALE GENOMIC DNA]</scope>
    <source>
        <strain evidence="11">DSM 16511 / JCM 12458 / E9I37-1</strain>
    </source>
</reference>
<keyword evidence="6 7" id="KW-0460">Magnesium</keyword>
<dbReference type="InterPro" id="IPR017866">
    <property type="entry name" value="Succ-CoA_synthase_bsu_CS"/>
</dbReference>
<dbReference type="GO" id="GO:0004776">
    <property type="term" value="F:succinate-CoA ligase (GDP-forming) activity"/>
    <property type="evidence" value="ECO:0007669"/>
    <property type="project" value="RHEA"/>
</dbReference>
<dbReference type="InterPro" id="IPR013650">
    <property type="entry name" value="ATP-grasp_succ-CoA_synth-type"/>
</dbReference>
<evidence type="ECO:0000259" key="9">
    <source>
        <dbReference type="PROSITE" id="PS50975"/>
    </source>
</evidence>
<keyword evidence="7 8" id="KW-0067">ATP-binding</keyword>
<dbReference type="PROSITE" id="PS01217">
    <property type="entry name" value="SUCCINYL_COA_LIG_3"/>
    <property type="match status" value="1"/>
</dbReference>
<dbReference type="Pfam" id="PF00549">
    <property type="entry name" value="Ligase_CoA"/>
    <property type="match status" value="1"/>
</dbReference>
<dbReference type="GO" id="GO:0042709">
    <property type="term" value="C:succinate-CoA ligase complex"/>
    <property type="evidence" value="ECO:0007669"/>
    <property type="project" value="TreeGrafter"/>
</dbReference>
<dbReference type="GO" id="GO:0005524">
    <property type="term" value="F:ATP binding"/>
    <property type="evidence" value="ECO:0007669"/>
    <property type="project" value="UniProtKB-UniRule"/>
</dbReference>
<accession>E6WZX1</accession>
<comment type="function">
    <text evidence="7">Succinyl-CoA synthetase functions in the citric acid cycle (TCA), coupling the hydrolysis of succinyl-CoA to the synthesis of either ATP or GTP and thus represents the only step of substrate-level phosphorylation in the TCA. The beta subunit provides nucleotide specificity of the enzyme and binds the substrate succinate, while the binding sites for coenzyme A and phosphate are found in the alpha subunit.</text>
</comment>
<dbReference type="FunFam" id="3.30.470.20:FF:000002">
    <property type="entry name" value="Succinate--CoA ligase [ADP-forming] subunit beta"/>
    <property type="match status" value="1"/>
</dbReference>
<dbReference type="HOGENOM" id="CLU_037430_0_2_7"/>
<dbReference type="Pfam" id="PF08442">
    <property type="entry name" value="ATP-grasp_2"/>
    <property type="match status" value="1"/>
</dbReference>
<keyword evidence="4 7" id="KW-0479">Metal-binding</keyword>
<comment type="catalytic activity">
    <reaction evidence="7">
        <text>GTP + succinate + CoA = succinyl-CoA + GDP + phosphate</text>
        <dbReference type="Rhea" id="RHEA:22120"/>
        <dbReference type="ChEBI" id="CHEBI:30031"/>
        <dbReference type="ChEBI" id="CHEBI:37565"/>
        <dbReference type="ChEBI" id="CHEBI:43474"/>
        <dbReference type="ChEBI" id="CHEBI:57287"/>
        <dbReference type="ChEBI" id="CHEBI:57292"/>
        <dbReference type="ChEBI" id="CHEBI:58189"/>
    </reaction>
</comment>
<dbReference type="FunFam" id="3.40.50.261:FF:000001">
    <property type="entry name" value="Succinate--CoA ligase [ADP-forming] subunit beta"/>
    <property type="match status" value="1"/>
</dbReference>
<dbReference type="SUPFAM" id="SSF52210">
    <property type="entry name" value="Succinyl-CoA synthetase domains"/>
    <property type="match status" value="1"/>
</dbReference>
<evidence type="ECO:0000256" key="1">
    <source>
        <dbReference type="ARBA" id="ARBA00009182"/>
    </source>
</evidence>
<dbReference type="PROSITE" id="PS50975">
    <property type="entry name" value="ATP_GRASP"/>
    <property type="match status" value="1"/>
</dbReference>
<evidence type="ECO:0000256" key="4">
    <source>
        <dbReference type="ARBA" id="ARBA00022723"/>
    </source>
</evidence>
<dbReference type="OrthoDB" id="9802602at2"/>
<dbReference type="GO" id="GO:0006104">
    <property type="term" value="P:succinyl-CoA metabolic process"/>
    <property type="evidence" value="ECO:0007669"/>
    <property type="project" value="TreeGrafter"/>
</dbReference>
<feature type="binding site" evidence="7">
    <location>
        <begin position="321"/>
        <end position="323"/>
    </location>
    <ligand>
        <name>substrate</name>
        <note>ligand shared with subunit alpha</note>
    </ligand>
</feature>
<dbReference type="RefSeq" id="WP_013553325.1">
    <property type="nucleotide sequence ID" value="NC_014935.1"/>
</dbReference>
<dbReference type="EC" id="6.2.1.5" evidence="7"/>
<proteinExistence type="inferred from homology"/>
<dbReference type="PIRSF" id="PIRSF001554">
    <property type="entry name" value="SucCS_beta"/>
    <property type="match status" value="1"/>
</dbReference>
<dbReference type="InterPro" id="IPR005811">
    <property type="entry name" value="SUCC_ACL_C"/>
</dbReference>
<reference evidence="11" key="2">
    <citation type="submission" date="2011-01" db="EMBL/GenBank/DDBJ databases">
        <title>The complete genome of Nitratifractor salsuginis DSM 16511.</title>
        <authorList>
            <consortium name="US DOE Joint Genome Institute (JGI-PGF)"/>
            <person name="Lucas S."/>
            <person name="Copeland A."/>
            <person name="Lapidus A."/>
            <person name="Bruce D."/>
            <person name="Goodwin L."/>
            <person name="Pitluck S."/>
            <person name="Kyrpides N."/>
            <person name="Mavromatis K."/>
            <person name="Ivanova N."/>
            <person name="Mikhailova N."/>
            <person name="Zeytun A."/>
            <person name="Detter J.C."/>
            <person name="Tapia R."/>
            <person name="Han C."/>
            <person name="Land M."/>
            <person name="Hauser L."/>
            <person name="Markowitz V."/>
            <person name="Cheng J.-F."/>
            <person name="Hugenholtz P."/>
            <person name="Woyke T."/>
            <person name="Wu D."/>
            <person name="Tindall B."/>
            <person name="Schuetze A."/>
            <person name="Brambilla E."/>
            <person name="Klenk H.-P."/>
            <person name="Eisen J.A."/>
        </authorList>
    </citation>
    <scope>NUCLEOTIDE SEQUENCE [LARGE SCALE GENOMIC DNA]</scope>
    <source>
        <strain evidence="11">DSM 16511 / JCM 12458 / E9I37-1</strain>
    </source>
</reference>
<keyword evidence="5 7" id="KW-0547">Nucleotide-binding</keyword>
<evidence type="ECO:0000256" key="7">
    <source>
        <dbReference type="HAMAP-Rule" id="MF_00558"/>
    </source>
</evidence>
<feature type="binding site" evidence="7">
    <location>
        <position position="213"/>
    </location>
    <ligand>
        <name>Mg(2+)</name>
        <dbReference type="ChEBI" id="CHEBI:18420"/>
    </ligand>
</feature>
<keyword evidence="2 7" id="KW-0816">Tricarboxylic acid cycle</keyword>
<dbReference type="Gene3D" id="3.40.50.261">
    <property type="entry name" value="Succinyl-CoA synthetase domains"/>
    <property type="match status" value="1"/>
</dbReference>
<evidence type="ECO:0000256" key="6">
    <source>
        <dbReference type="ARBA" id="ARBA00022842"/>
    </source>
</evidence>
<dbReference type="HAMAP" id="MF_00558">
    <property type="entry name" value="Succ_CoA_beta"/>
    <property type="match status" value="1"/>
</dbReference>
<sequence>MNIHEYQAKEIFRKYNVPVPRGKVAFTVDEAVEAAKELGGNLWVVKAQIHAGGRGLGGGVKLAKSIDEVRHWADEILGMTLVTHQTGPEGKVVHKVYIEEGADIAKEFYLGMLLDRAAEMPVMMASTEGGMEIEKVAAETPEKIVKVTIDPTIGFQGFHGRKLAFGLGLPKEEIGTFIKFASALYNAYMDNDAEMIEINPLIKTGDGKFLALDAKMGFDDNALYRHPDISEMRDLEEEEPTELEAKAHGLSYIKLDGNVGCMVNGAGLAMATMDIIKHEGGEPANFLDVGGGANPETVAKGFEIILKDPNVKAIFVNIFGGIVRCDRVANGILEATKITDVNVPVVVRLDGTNADEAAEILKNANIENIIAAENLADGARKAVAAAKGEL</sequence>
<dbReference type="PANTHER" id="PTHR11815">
    <property type="entry name" value="SUCCINYL-COA SYNTHETASE BETA CHAIN"/>
    <property type="match status" value="1"/>
</dbReference>
<dbReference type="Proteomes" id="UP000008633">
    <property type="component" value="Chromosome"/>
</dbReference>
<feature type="binding site" evidence="7">
    <location>
        <position position="199"/>
    </location>
    <ligand>
        <name>Mg(2+)</name>
        <dbReference type="ChEBI" id="CHEBI:18420"/>
    </ligand>
</feature>
<evidence type="ECO:0000256" key="3">
    <source>
        <dbReference type="ARBA" id="ARBA00022598"/>
    </source>
</evidence>
<evidence type="ECO:0000256" key="2">
    <source>
        <dbReference type="ARBA" id="ARBA00022532"/>
    </source>
</evidence>
<comment type="similarity">
    <text evidence="1 7">Belongs to the succinate/malate CoA ligase beta subunit family.</text>
</comment>
<dbReference type="GO" id="GO:0000287">
    <property type="term" value="F:magnesium ion binding"/>
    <property type="evidence" value="ECO:0007669"/>
    <property type="project" value="UniProtKB-UniRule"/>
</dbReference>
<dbReference type="UniPathway" id="UPA00223">
    <property type="reaction ID" value="UER00999"/>
</dbReference>
<evidence type="ECO:0000313" key="11">
    <source>
        <dbReference type="Proteomes" id="UP000008633"/>
    </source>
</evidence>
<feature type="binding site" evidence="7">
    <location>
        <position position="107"/>
    </location>
    <ligand>
        <name>ATP</name>
        <dbReference type="ChEBI" id="CHEBI:30616"/>
    </ligand>
</feature>
<keyword evidence="11" id="KW-1185">Reference proteome</keyword>
<dbReference type="SUPFAM" id="SSF56059">
    <property type="entry name" value="Glutathione synthetase ATP-binding domain-like"/>
    <property type="match status" value="1"/>
</dbReference>
<dbReference type="InterPro" id="IPR013815">
    <property type="entry name" value="ATP_grasp_subdomain_1"/>
</dbReference>
<evidence type="ECO:0000256" key="8">
    <source>
        <dbReference type="PROSITE-ProRule" id="PRU00409"/>
    </source>
</evidence>
<dbReference type="EMBL" id="CP002452">
    <property type="protein sequence ID" value="ADV45629.1"/>
    <property type="molecule type" value="Genomic_DNA"/>
</dbReference>
<feature type="binding site" evidence="7">
    <location>
        <begin position="53"/>
        <end position="55"/>
    </location>
    <ligand>
        <name>ATP</name>
        <dbReference type="ChEBI" id="CHEBI:30616"/>
    </ligand>
</feature>
<dbReference type="KEGG" id="nsa:Nitsa_0359"/>
<dbReference type="GO" id="GO:0004775">
    <property type="term" value="F:succinate-CoA ligase (ADP-forming) activity"/>
    <property type="evidence" value="ECO:0007669"/>
    <property type="project" value="UniProtKB-UniRule"/>
</dbReference>
<dbReference type="PANTHER" id="PTHR11815:SF10">
    <property type="entry name" value="SUCCINATE--COA LIGASE [GDP-FORMING] SUBUNIT BETA, MITOCHONDRIAL"/>
    <property type="match status" value="1"/>
</dbReference>
<dbReference type="InterPro" id="IPR016102">
    <property type="entry name" value="Succinyl-CoA_synth-like"/>
</dbReference>
<feature type="binding site" evidence="7">
    <location>
        <position position="264"/>
    </location>
    <ligand>
        <name>substrate</name>
        <note>ligand shared with subunit alpha</note>
    </ligand>
</feature>
<dbReference type="GO" id="GO:0006099">
    <property type="term" value="P:tricarboxylic acid cycle"/>
    <property type="evidence" value="ECO:0007669"/>
    <property type="project" value="UniProtKB-UniRule"/>
</dbReference>
<keyword evidence="3 7" id="KW-0436">Ligase</keyword>